<evidence type="ECO:0000256" key="4">
    <source>
        <dbReference type="ARBA" id="ARBA00022695"/>
    </source>
</evidence>
<evidence type="ECO:0000259" key="9">
    <source>
        <dbReference type="Pfam" id="PF03104"/>
    </source>
</evidence>
<dbReference type="Gene3D" id="1.10.287.690">
    <property type="entry name" value="Helix hairpin bin"/>
    <property type="match status" value="1"/>
</dbReference>
<keyword evidence="4" id="KW-0548">Nucleotidyltransferase</keyword>
<dbReference type="InterPro" id="IPR043502">
    <property type="entry name" value="DNA/RNA_pol_sf"/>
</dbReference>
<gene>
    <name evidence="10" type="ORF">JRV97_02740</name>
</gene>
<keyword evidence="6" id="KW-0238">DNA-binding</keyword>
<dbReference type="Pfam" id="PF03104">
    <property type="entry name" value="DNA_pol_B_exo1"/>
    <property type="match status" value="1"/>
</dbReference>
<feature type="domain" description="DNA-directed DNA polymerase family B multifunctional" evidence="8">
    <location>
        <begin position="356"/>
        <end position="749"/>
    </location>
</feature>
<keyword evidence="11" id="KW-1185">Reference proteome</keyword>
<sequence>MITSIWQDPSTKIFYFKENINSDIKQQKRYFNLIFEHTEINKVQKILSKYRINNYVDIDFDWKDIYGKKLINTTLDINYNIFRKIIDEMERNNVYVYGKNIMNIFNSPISEKPEDKKIWFLDIEVNSEDIKNYTGNITSITYYDTYKKNEYILVVYDKKIKSNRNIIKFKSEKEMLIYFNKLIFTEKPDIITGWFSNGFDIPYIISRANYYNINLTAIPGLRHNSFQRDGKYYNSIPGVNLIDFLEMYRRYVLDKPASYKLDIVAKHHNIEGKTEIKGYNYYKSDINKFIEYAGRDVEILVELENKLKLIGLICSLQALIRVPFPILFGTSNSIEHYIQQFILKDKITFRFYERENTGIHVSGAIVLTPPNKTYDNVIVLDFTSLYPNIIATFNISPETLIYNINYNKKHIDLGKILPEEENDKYLPIKFTLEKTGILSSLVKHLLKERLYYKNLKKETDPNNPDYTIYDIKQYNYKILLNSMYGVLGTNNFALHDIRISLAILAAARSALRYVNNTLNNHLFENIKINNRNITFKTHVLYSDTDSSFNYIECSENLSKKDIIEIGNYLADFINKKLPEEFIPKFTEEKIECTLNIEVDKIYKRVRFFGIKKRYFGYDFDGKIITHGVEIVRKDTPESIKEILTTLFLKALNNELTIEDIISQYNKIKQYNIEEIALIKSIRRKDFTKYKTLPNHIKSAIFMESVYNFKYAYDDRLLYYYIKYYNYKHFEKIKNIFNKMPEHNVYYISASIEREHLEEFKKLLYNDFEIDYYTLFQKQVLSSLKQFSEYRNLIEKANLKIKLLEGFPLKAEQLKLFREET</sequence>
<evidence type="ECO:0000256" key="1">
    <source>
        <dbReference type="ARBA" id="ARBA00005755"/>
    </source>
</evidence>
<dbReference type="Gene3D" id="3.90.1600.10">
    <property type="entry name" value="Palm domain of DNA polymerase"/>
    <property type="match status" value="1"/>
</dbReference>
<dbReference type="InterPro" id="IPR023211">
    <property type="entry name" value="DNA_pol_palm_dom_sf"/>
</dbReference>
<name>A0ABY8PSA2_9BACT</name>
<dbReference type="Gene3D" id="1.10.132.60">
    <property type="entry name" value="DNA polymerase family B, C-terminal domain"/>
    <property type="match status" value="1"/>
</dbReference>
<dbReference type="EC" id="2.7.7.7" evidence="2"/>
<dbReference type="InterPro" id="IPR006133">
    <property type="entry name" value="DNA-dir_DNA_pol_B_exonuc"/>
</dbReference>
<keyword evidence="5" id="KW-0239">DNA-directed DNA polymerase</keyword>
<evidence type="ECO:0000256" key="7">
    <source>
        <dbReference type="ARBA" id="ARBA00049244"/>
    </source>
</evidence>
<evidence type="ECO:0000256" key="6">
    <source>
        <dbReference type="ARBA" id="ARBA00023125"/>
    </source>
</evidence>
<feature type="domain" description="DNA-directed DNA polymerase family B exonuclease" evidence="9">
    <location>
        <begin position="114"/>
        <end position="264"/>
    </location>
</feature>
<comment type="catalytic activity">
    <reaction evidence="7">
        <text>DNA(n) + a 2'-deoxyribonucleoside 5'-triphosphate = DNA(n+1) + diphosphate</text>
        <dbReference type="Rhea" id="RHEA:22508"/>
        <dbReference type="Rhea" id="RHEA-COMP:17339"/>
        <dbReference type="Rhea" id="RHEA-COMP:17340"/>
        <dbReference type="ChEBI" id="CHEBI:33019"/>
        <dbReference type="ChEBI" id="CHEBI:61560"/>
        <dbReference type="ChEBI" id="CHEBI:173112"/>
        <dbReference type="EC" id="2.7.7.7"/>
    </reaction>
</comment>
<evidence type="ECO:0000256" key="3">
    <source>
        <dbReference type="ARBA" id="ARBA00022679"/>
    </source>
</evidence>
<dbReference type="SMART" id="SM00486">
    <property type="entry name" value="POLBc"/>
    <property type="match status" value="1"/>
</dbReference>
<evidence type="ECO:0000313" key="11">
    <source>
        <dbReference type="Proteomes" id="UP001232493"/>
    </source>
</evidence>
<dbReference type="SUPFAM" id="SSF56672">
    <property type="entry name" value="DNA/RNA polymerases"/>
    <property type="match status" value="1"/>
</dbReference>
<evidence type="ECO:0000256" key="5">
    <source>
        <dbReference type="ARBA" id="ARBA00022932"/>
    </source>
</evidence>
<dbReference type="PANTHER" id="PTHR10322:SF23">
    <property type="entry name" value="DNA POLYMERASE DELTA CATALYTIC SUBUNIT"/>
    <property type="match status" value="1"/>
</dbReference>
<dbReference type="PRINTS" id="PR00106">
    <property type="entry name" value="DNAPOLB"/>
</dbReference>
<protein>
    <recommendedName>
        <fullName evidence="2">DNA-directed DNA polymerase</fullName>
        <ecNumber evidence="2">2.7.7.7</ecNumber>
    </recommendedName>
</protein>
<keyword evidence="3" id="KW-0808">Transferase</keyword>
<dbReference type="Proteomes" id="UP001232493">
    <property type="component" value="Chromosome"/>
</dbReference>
<proteinExistence type="inferred from homology"/>
<dbReference type="InterPro" id="IPR042087">
    <property type="entry name" value="DNA_pol_B_thumb"/>
</dbReference>
<dbReference type="SUPFAM" id="SSF53098">
    <property type="entry name" value="Ribonuclease H-like"/>
    <property type="match status" value="1"/>
</dbReference>
<reference evidence="10 11" key="1">
    <citation type="submission" date="2021-02" db="EMBL/GenBank/DDBJ databases">
        <title>Characterization of Marinitoga sp. nov. str. BP5-C20A.</title>
        <authorList>
            <person name="Erauso G."/>
            <person name="Postec A."/>
        </authorList>
    </citation>
    <scope>NUCLEOTIDE SEQUENCE [LARGE SCALE GENOMIC DNA]</scope>
    <source>
        <strain evidence="10 11">BP5-C20A</strain>
    </source>
</reference>
<dbReference type="InterPro" id="IPR036397">
    <property type="entry name" value="RNaseH_sf"/>
</dbReference>
<dbReference type="InterPro" id="IPR006134">
    <property type="entry name" value="DNA-dir_DNA_pol_B_multi_dom"/>
</dbReference>
<dbReference type="Gene3D" id="3.30.420.10">
    <property type="entry name" value="Ribonuclease H-like superfamily/Ribonuclease H"/>
    <property type="match status" value="1"/>
</dbReference>
<comment type="similarity">
    <text evidence="1">Belongs to the DNA polymerase type-B family.</text>
</comment>
<dbReference type="EMBL" id="CP069362">
    <property type="protein sequence ID" value="WGS65490.1"/>
    <property type="molecule type" value="Genomic_DNA"/>
</dbReference>
<dbReference type="InterPro" id="IPR012337">
    <property type="entry name" value="RNaseH-like_sf"/>
</dbReference>
<dbReference type="PANTHER" id="PTHR10322">
    <property type="entry name" value="DNA POLYMERASE CATALYTIC SUBUNIT"/>
    <property type="match status" value="1"/>
</dbReference>
<evidence type="ECO:0000313" key="10">
    <source>
        <dbReference type="EMBL" id="WGS65490.1"/>
    </source>
</evidence>
<evidence type="ECO:0000259" key="8">
    <source>
        <dbReference type="Pfam" id="PF00136"/>
    </source>
</evidence>
<dbReference type="Pfam" id="PF00136">
    <property type="entry name" value="DNA_pol_B"/>
    <property type="match status" value="1"/>
</dbReference>
<evidence type="ECO:0000256" key="2">
    <source>
        <dbReference type="ARBA" id="ARBA00012417"/>
    </source>
</evidence>
<dbReference type="InterPro" id="IPR006172">
    <property type="entry name" value="DNA-dir_DNA_pol_B"/>
</dbReference>
<organism evidence="10 11">
    <name type="scientific">Marinitoga aeolica</name>
    <dbReference type="NCBI Taxonomy" id="2809031"/>
    <lineage>
        <taxon>Bacteria</taxon>
        <taxon>Thermotogati</taxon>
        <taxon>Thermotogota</taxon>
        <taxon>Thermotogae</taxon>
        <taxon>Petrotogales</taxon>
        <taxon>Petrotogaceae</taxon>
        <taxon>Marinitoga</taxon>
    </lineage>
</organism>
<dbReference type="RefSeq" id="WP_280999964.1">
    <property type="nucleotide sequence ID" value="NZ_CP069362.1"/>
</dbReference>
<accession>A0ABY8PSA2</accession>
<dbReference type="InterPro" id="IPR050240">
    <property type="entry name" value="DNA_pol_type-B"/>
</dbReference>